<protein>
    <submittedName>
        <fullName evidence="1">Uncharacterized protein</fullName>
    </submittedName>
</protein>
<dbReference type="RefSeq" id="WP_128599416.1">
    <property type="nucleotide sequence ID" value="NZ_MLFS01000002.1"/>
</dbReference>
<dbReference type="Proteomes" id="UP000193104">
    <property type="component" value="Unassembled WGS sequence"/>
</dbReference>
<proteinExistence type="predicted"/>
<evidence type="ECO:0000313" key="2">
    <source>
        <dbReference type="Proteomes" id="UP000193104"/>
    </source>
</evidence>
<dbReference type="STRING" id="1076551.HA48_01250"/>
<sequence length="79" mass="8839">MYKNDLTLIQANKCLWIAHGIKSVAISAAQVMAFSDLLPLNFAPARAFNQFAGYFRYIPSGMMSIITTKKAMRNKCYGD</sequence>
<gene>
    <name evidence="1" type="ORF">HA48_01250</name>
</gene>
<organism evidence="1 2">
    <name type="scientific">Pantoea wallisii</name>
    <dbReference type="NCBI Taxonomy" id="1076551"/>
    <lineage>
        <taxon>Bacteria</taxon>
        <taxon>Pseudomonadati</taxon>
        <taxon>Pseudomonadota</taxon>
        <taxon>Gammaproteobacteria</taxon>
        <taxon>Enterobacterales</taxon>
        <taxon>Erwiniaceae</taxon>
        <taxon>Pantoea</taxon>
    </lineage>
</organism>
<name>A0A1X1DEI4_9GAMM</name>
<evidence type="ECO:0000313" key="1">
    <source>
        <dbReference type="EMBL" id="ORM75112.1"/>
    </source>
</evidence>
<reference evidence="1 2" key="1">
    <citation type="journal article" date="2017" name="Antonie Van Leeuwenhoek">
        <title>Phylogenomic resolution of the bacterial genus Pantoea and its relationship with Erwinia and Tatumella.</title>
        <authorList>
            <person name="Palmer M."/>
            <person name="Steenkamp E.T."/>
            <person name="Coetzee M.P."/>
            <person name="Chan W.Y."/>
            <person name="van Zyl E."/>
            <person name="De Maayer P."/>
            <person name="Coutinho T.A."/>
            <person name="Blom J."/>
            <person name="Smits T.H."/>
            <person name="Duffy B."/>
            <person name="Venter S.N."/>
        </authorList>
    </citation>
    <scope>NUCLEOTIDE SEQUENCE [LARGE SCALE GENOMIC DNA]</scope>
    <source>
        <strain evidence="1 2">LMG 26277</strain>
    </source>
</reference>
<accession>A0A1X1DEI4</accession>
<dbReference type="EMBL" id="MLFS01000002">
    <property type="protein sequence ID" value="ORM75112.1"/>
    <property type="molecule type" value="Genomic_DNA"/>
</dbReference>
<comment type="caution">
    <text evidence="1">The sequence shown here is derived from an EMBL/GenBank/DDBJ whole genome shotgun (WGS) entry which is preliminary data.</text>
</comment>
<keyword evidence="2" id="KW-1185">Reference proteome</keyword>
<dbReference type="AlphaFoldDB" id="A0A1X1DEI4"/>